<evidence type="ECO:0000256" key="1">
    <source>
        <dbReference type="SAM" id="SignalP"/>
    </source>
</evidence>
<accession>A0A5C8ZAZ8</accession>
<dbReference type="InterPro" id="IPR039424">
    <property type="entry name" value="SBP_5"/>
</dbReference>
<sequence length="504" mass="55984">MKKTIKVGAILIAAVTCSVNSFSADQLTVAQGYDPQNLDPIDTFRLSWGSIGSNIFEGLIQRDETLKLSPGLATSWDFLDDNSRIRFHLREGVKFHNGEPFNADAVKYTFDRLLGEQGMKGPQRSNYTSIDTVNVVDEFTVDFVMNQVDPVLITKLAGYGAMIVPPKYIEQVGEEAFDRKPVGTGPYQVVNYEPSVAVELKRFDDYWNGTAKTEFVTIRFIAEPATRMAELMSGGIDISLNIPSTSVEALKNNKGVDLVTVPGPTVYMMRFKTTDAITADPRVREAINIAIDRDVILTALLGGFGETIASAQGERSFGFDPSLEKYSYNPTRAKTLLAQAGVKPGTKITLDIQNNDETFREVSQVISSYLSQVGLDLSIRSNDSNIMSSDLIPNGKTGELFLFAWGGWTFDFDNTAYLLYHSGERFNPYIADETLDALLEQQRGTYDREVREKALQEVSQYIRSNHLELPLFNTAAMFGVSKKVSGFTPAPDDRVRYMDVAVED</sequence>
<dbReference type="Gene3D" id="3.10.105.10">
    <property type="entry name" value="Dipeptide-binding Protein, Domain 3"/>
    <property type="match status" value="1"/>
</dbReference>
<dbReference type="EMBL" id="VKAD01000001">
    <property type="protein sequence ID" value="TXR54937.1"/>
    <property type="molecule type" value="Genomic_DNA"/>
</dbReference>
<protein>
    <submittedName>
        <fullName evidence="3">ABC transporter substrate-binding protein</fullName>
    </submittedName>
</protein>
<dbReference type="InterPro" id="IPR000914">
    <property type="entry name" value="SBP_5_dom"/>
</dbReference>
<feature type="domain" description="Solute-binding protein family 5" evidence="2">
    <location>
        <begin position="67"/>
        <end position="424"/>
    </location>
</feature>
<proteinExistence type="predicted"/>
<feature type="chain" id="PRO_5022890224" evidence="1">
    <location>
        <begin position="24"/>
        <end position="504"/>
    </location>
</feature>
<dbReference type="Pfam" id="PF00496">
    <property type="entry name" value="SBP_bac_5"/>
    <property type="match status" value="1"/>
</dbReference>
<dbReference type="GO" id="GO:0015833">
    <property type="term" value="P:peptide transport"/>
    <property type="evidence" value="ECO:0007669"/>
    <property type="project" value="TreeGrafter"/>
</dbReference>
<gene>
    <name evidence="3" type="ORF">FME95_02650</name>
</gene>
<name>A0A5C8ZAZ8_9GAMM</name>
<dbReference type="GO" id="GO:1904680">
    <property type="term" value="F:peptide transmembrane transporter activity"/>
    <property type="evidence" value="ECO:0007669"/>
    <property type="project" value="TreeGrafter"/>
</dbReference>
<dbReference type="Gene3D" id="3.40.190.10">
    <property type="entry name" value="Periplasmic binding protein-like II"/>
    <property type="match status" value="1"/>
</dbReference>
<dbReference type="PIRSF" id="PIRSF002741">
    <property type="entry name" value="MppA"/>
    <property type="match status" value="1"/>
</dbReference>
<dbReference type="PANTHER" id="PTHR30290">
    <property type="entry name" value="PERIPLASMIC BINDING COMPONENT OF ABC TRANSPORTER"/>
    <property type="match status" value="1"/>
</dbReference>
<dbReference type="GO" id="GO:0030288">
    <property type="term" value="C:outer membrane-bounded periplasmic space"/>
    <property type="evidence" value="ECO:0007669"/>
    <property type="project" value="UniProtKB-ARBA"/>
</dbReference>
<organism evidence="3 4">
    <name type="scientific">Reinekea thalattae</name>
    <dbReference type="NCBI Taxonomy" id="2593301"/>
    <lineage>
        <taxon>Bacteria</taxon>
        <taxon>Pseudomonadati</taxon>
        <taxon>Pseudomonadota</taxon>
        <taxon>Gammaproteobacteria</taxon>
        <taxon>Oceanospirillales</taxon>
        <taxon>Saccharospirillaceae</taxon>
        <taxon>Reinekea</taxon>
    </lineage>
</organism>
<keyword evidence="4" id="KW-1185">Reference proteome</keyword>
<dbReference type="Proteomes" id="UP000321764">
    <property type="component" value="Unassembled WGS sequence"/>
</dbReference>
<evidence type="ECO:0000313" key="4">
    <source>
        <dbReference type="Proteomes" id="UP000321764"/>
    </source>
</evidence>
<dbReference type="AlphaFoldDB" id="A0A5C8ZAZ8"/>
<keyword evidence="1" id="KW-0732">Signal</keyword>
<comment type="caution">
    <text evidence="3">The sequence shown here is derived from an EMBL/GenBank/DDBJ whole genome shotgun (WGS) entry which is preliminary data.</text>
</comment>
<dbReference type="Gene3D" id="3.90.76.10">
    <property type="entry name" value="Dipeptide-binding Protein, Domain 1"/>
    <property type="match status" value="1"/>
</dbReference>
<dbReference type="OrthoDB" id="9801912at2"/>
<evidence type="ECO:0000313" key="3">
    <source>
        <dbReference type="EMBL" id="TXR54937.1"/>
    </source>
</evidence>
<dbReference type="CDD" id="cd00995">
    <property type="entry name" value="PBP2_NikA_DppA_OppA_like"/>
    <property type="match status" value="1"/>
</dbReference>
<dbReference type="InterPro" id="IPR030678">
    <property type="entry name" value="Peptide/Ni-bd"/>
</dbReference>
<reference evidence="3 4" key="1">
    <citation type="submission" date="2019-07" db="EMBL/GenBank/DDBJ databases">
        <title>Reinekea sp. strain SSH23 genome sequencing and assembly.</title>
        <authorList>
            <person name="Kim I."/>
        </authorList>
    </citation>
    <scope>NUCLEOTIDE SEQUENCE [LARGE SCALE GENOMIC DNA]</scope>
    <source>
        <strain evidence="3 4">SSH23</strain>
    </source>
</reference>
<evidence type="ECO:0000259" key="2">
    <source>
        <dbReference type="Pfam" id="PF00496"/>
    </source>
</evidence>
<dbReference type="SUPFAM" id="SSF53850">
    <property type="entry name" value="Periplasmic binding protein-like II"/>
    <property type="match status" value="1"/>
</dbReference>
<dbReference type="GO" id="GO:0043190">
    <property type="term" value="C:ATP-binding cassette (ABC) transporter complex"/>
    <property type="evidence" value="ECO:0007669"/>
    <property type="project" value="InterPro"/>
</dbReference>
<feature type="signal peptide" evidence="1">
    <location>
        <begin position="1"/>
        <end position="23"/>
    </location>
</feature>